<proteinExistence type="predicted"/>
<dbReference type="eggNOG" id="COG3207">
    <property type="taxonomic scope" value="Bacteria"/>
</dbReference>
<dbReference type="Pfam" id="PF05141">
    <property type="entry name" value="DIT1_PvcA"/>
    <property type="match status" value="1"/>
</dbReference>
<protein>
    <recommendedName>
        <fullName evidence="3">Pyoverdine/dityrosine biosynthesis protein</fullName>
    </recommendedName>
</protein>
<comment type="caution">
    <text evidence="1">The sequence shown here is derived from an EMBL/GenBank/DDBJ whole genome shotgun (WGS) entry which is preliminary data.</text>
</comment>
<dbReference type="OrthoDB" id="5690590at2"/>
<dbReference type="AlphaFoldDB" id="S3MYH5"/>
<dbReference type="InterPro" id="IPR007817">
    <property type="entry name" value="Isocyanide_synthase_DIT1"/>
</dbReference>
<reference evidence="1 2" key="1">
    <citation type="submission" date="2013-06" db="EMBL/GenBank/DDBJ databases">
        <title>The Genome Sequence of Acinetobacter rudis CIP 110305.</title>
        <authorList>
            <consortium name="The Broad Institute Genome Sequencing Platform"/>
            <consortium name="The Broad Institute Genome Sequencing Center for Infectious Disease"/>
            <person name="Cerqueira G."/>
            <person name="Feldgarden M."/>
            <person name="Courvalin P."/>
            <person name="Perichon B."/>
            <person name="Grillot-Courvalin C."/>
            <person name="Clermont D."/>
            <person name="Rocha E."/>
            <person name="Yoon E.-J."/>
            <person name="Nemec A."/>
            <person name="Young S.K."/>
            <person name="Zeng Q."/>
            <person name="Gargeya S."/>
            <person name="Fitzgerald M."/>
            <person name="Abouelleil A."/>
            <person name="Alvarado L."/>
            <person name="Berlin A.M."/>
            <person name="Chapman S.B."/>
            <person name="Dewar J."/>
            <person name="Goldberg J."/>
            <person name="Griggs A."/>
            <person name="Gujja S."/>
            <person name="Hansen M."/>
            <person name="Howarth C."/>
            <person name="Imamovic A."/>
            <person name="Larimer J."/>
            <person name="McCowan C."/>
            <person name="Murphy C."/>
            <person name="Pearson M."/>
            <person name="Priest M."/>
            <person name="Roberts A."/>
            <person name="Saif S."/>
            <person name="Shea T."/>
            <person name="Sykes S."/>
            <person name="Wortman J."/>
            <person name="Nusbaum C."/>
            <person name="Birren B."/>
        </authorList>
    </citation>
    <scope>NUCLEOTIDE SEQUENCE [LARGE SCALE GENOMIC DNA]</scope>
    <source>
        <strain evidence="1 2">CIP 110305</strain>
    </source>
</reference>
<name>S3MYH5_9GAMM</name>
<sequence>MVVFMLNEDKKSQISSGHRLIRLVQFNEKKLYTNKEFNAKAIYISADFWLHSFLPNLKINISNNISNRISAAISRARKNIKLYDVDVIGIPELISEALFDTHWYKVKVQHISRLELRDKVLSIINKNQKIQLYLPILSRKPFSPIKNKGTLPDLSELHTLARCAEAAYTINALSPTGCEFIILADGFKYNRACGTPNSEIELYQLCLKYWMNILAIHDVVKLENYENWVNSGLSEEAALSREIHFRNKYNDLKKEYDLNFNINKLDESLDGIAKSNEIGDQLRFTFWSIVSSVYYQELFNLFDADSLSFIEHYYNDDIQELYSLYLTSLNLCIHEHFYPDLSLNKIGYLPSKEVYEIFIKMRKRAWESAMKYVAISLTDRELNSLEVVKESALKLTIHGKKGEIHFVSTTKQDVNITAQHCCGGLDFERGNTKLSFKYRLERELKNEIPILIENLEDTPYNRAKYGNFFLLYIRKQPICYVSNVTNLKKKLMSMSSLHRE</sequence>
<accession>S3MYH5</accession>
<evidence type="ECO:0000313" key="2">
    <source>
        <dbReference type="Proteomes" id="UP000014568"/>
    </source>
</evidence>
<dbReference type="EMBL" id="ATGI01000032">
    <property type="protein sequence ID" value="EPF71463.1"/>
    <property type="molecule type" value="Genomic_DNA"/>
</dbReference>
<gene>
    <name evidence="1" type="ORF">F945_02492</name>
</gene>
<evidence type="ECO:0008006" key="3">
    <source>
        <dbReference type="Google" id="ProtNLM"/>
    </source>
</evidence>
<dbReference type="Proteomes" id="UP000014568">
    <property type="component" value="Unassembled WGS sequence"/>
</dbReference>
<keyword evidence="2" id="KW-1185">Reference proteome</keyword>
<dbReference type="HOGENOM" id="CLU_544730_0_0_6"/>
<organism evidence="1 2">
    <name type="scientific">Acinetobacter rudis CIP 110305</name>
    <dbReference type="NCBI Taxonomy" id="421052"/>
    <lineage>
        <taxon>Bacteria</taxon>
        <taxon>Pseudomonadati</taxon>
        <taxon>Pseudomonadota</taxon>
        <taxon>Gammaproteobacteria</taxon>
        <taxon>Moraxellales</taxon>
        <taxon>Moraxellaceae</taxon>
        <taxon>Acinetobacter</taxon>
    </lineage>
</organism>
<evidence type="ECO:0000313" key="1">
    <source>
        <dbReference type="EMBL" id="EPF71463.1"/>
    </source>
</evidence>
<dbReference type="PATRIC" id="fig|421052.3.peg.2438"/>